<dbReference type="OrthoDB" id="423807at2759"/>
<keyword evidence="2" id="KW-0472">Membrane</keyword>
<reference evidence="3" key="1">
    <citation type="submission" date="2021-09" db="EMBL/GenBank/DDBJ databases">
        <authorList>
            <person name="Martin H S."/>
        </authorList>
    </citation>
    <scope>NUCLEOTIDE SEQUENCE</scope>
</reference>
<comment type="similarity">
    <text evidence="1">Belongs to the monovalent cation:proton antiporter 1 (CPA1) transporter (TC 2.A.36) family.</text>
</comment>
<gene>
    <name evidence="3" type="ORF">DCHRY22_LOCUS7560</name>
</gene>
<keyword evidence="4" id="KW-1185">Reference proteome</keyword>
<evidence type="ECO:0000256" key="1">
    <source>
        <dbReference type="ARBA" id="ARBA00007367"/>
    </source>
</evidence>
<accession>A0A8J2QQK4</accession>
<feature type="transmembrane region" description="Helical" evidence="2">
    <location>
        <begin position="167"/>
        <end position="189"/>
    </location>
</feature>
<keyword evidence="2" id="KW-0812">Transmembrane</keyword>
<evidence type="ECO:0000256" key="2">
    <source>
        <dbReference type="SAM" id="Phobius"/>
    </source>
</evidence>
<comment type="caution">
    <text evidence="3">The sequence shown here is derived from an EMBL/GenBank/DDBJ whole genome shotgun (WGS) entry which is preliminary data.</text>
</comment>
<dbReference type="Proteomes" id="UP000789524">
    <property type="component" value="Unassembled WGS sequence"/>
</dbReference>
<keyword evidence="2" id="KW-1133">Transmembrane helix</keyword>
<dbReference type="PANTHER" id="PTHR31102:SF1">
    <property type="entry name" value="CATION_H+ EXCHANGER DOMAIN-CONTAINING PROTEIN"/>
    <property type="match status" value="1"/>
</dbReference>
<dbReference type="InterPro" id="IPR051843">
    <property type="entry name" value="CPA1_transporter"/>
</dbReference>
<name>A0A8J2QQK4_9NEOP</name>
<protein>
    <submittedName>
        <fullName evidence="3">(African queen) hypothetical protein</fullName>
    </submittedName>
</protein>
<dbReference type="PANTHER" id="PTHR31102">
    <property type="match status" value="1"/>
</dbReference>
<proteinExistence type="inferred from homology"/>
<feature type="transmembrane region" description="Helical" evidence="2">
    <location>
        <begin position="144"/>
        <end position="161"/>
    </location>
</feature>
<evidence type="ECO:0000313" key="3">
    <source>
        <dbReference type="EMBL" id="CAG9567007.1"/>
    </source>
</evidence>
<organism evidence="3 4">
    <name type="scientific">Danaus chrysippus</name>
    <name type="common">African queen</name>
    <dbReference type="NCBI Taxonomy" id="151541"/>
    <lineage>
        <taxon>Eukaryota</taxon>
        <taxon>Metazoa</taxon>
        <taxon>Ecdysozoa</taxon>
        <taxon>Arthropoda</taxon>
        <taxon>Hexapoda</taxon>
        <taxon>Insecta</taxon>
        <taxon>Pterygota</taxon>
        <taxon>Neoptera</taxon>
        <taxon>Endopterygota</taxon>
        <taxon>Lepidoptera</taxon>
        <taxon>Glossata</taxon>
        <taxon>Ditrysia</taxon>
        <taxon>Papilionoidea</taxon>
        <taxon>Nymphalidae</taxon>
        <taxon>Danainae</taxon>
        <taxon>Danaini</taxon>
        <taxon>Danaina</taxon>
        <taxon>Danaus</taxon>
        <taxon>Anosia</taxon>
    </lineage>
</organism>
<dbReference type="GO" id="GO:0098662">
    <property type="term" value="P:inorganic cation transmembrane transport"/>
    <property type="evidence" value="ECO:0007669"/>
    <property type="project" value="TreeGrafter"/>
</dbReference>
<dbReference type="AlphaFoldDB" id="A0A8J2QQK4"/>
<dbReference type="EMBL" id="CAKASE010000057">
    <property type="protein sequence ID" value="CAG9567007.1"/>
    <property type="molecule type" value="Genomic_DNA"/>
</dbReference>
<sequence>MPCRMSHSSLSCHYDSYLQSDSSLETDALTNKHWNGRVSAQAEGPSRRKSNLHNAMAAEMDTSWERPTHIEGRYKKYSTTSSVYSKKALSHQSEHIERSWWYACCQKCHTRGHRNSFLGTSTLAKKKICPYPLCPSYRHFAQNLSILLIGIMVWVIVWIILGDTAAPGGQLFMLAVLTIAAHFGGWLMVKVTTLPALIGMLIVGIILKNIGFVNFDSDYQHVTSYIRKIALTIILTRAGLDLDPVAMKKILHYCHKIGLGSMDI</sequence>
<evidence type="ECO:0000313" key="4">
    <source>
        <dbReference type="Proteomes" id="UP000789524"/>
    </source>
</evidence>
<feature type="transmembrane region" description="Helical" evidence="2">
    <location>
        <begin position="196"/>
        <end position="215"/>
    </location>
</feature>